<evidence type="ECO:0000313" key="3">
    <source>
        <dbReference type="Proteomes" id="UP000195521"/>
    </source>
</evidence>
<dbReference type="OrthoDB" id="375543at2759"/>
<evidence type="ECO:0000313" key="2">
    <source>
        <dbReference type="EMBL" id="GAW81121.1"/>
    </source>
</evidence>
<proteinExistence type="predicted"/>
<protein>
    <recommendedName>
        <fullName evidence="4">Fam-a protein</fullName>
    </recommendedName>
</protein>
<feature type="signal peptide" evidence="1">
    <location>
        <begin position="1"/>
        <end position="16"/>
    </location>
</feature>
<reference evidence="3" key="1">
    <citation type="submission" date="2017-04" db="EMBL/GenBank/DDBJ databases">
        <title>Plasmodium gonderi genome.</title>
        <authorList>
            <person name="Arisue N."/>
            <person name="Honma H."/>
            <person name="Kawai S."/>
            <person name="Tougan T."/>
            <person name="Tanabe K."/>
            <person name="Horii T."/>
        </authorList>
    </citation>
    <scope>NUCLEOTIDE SEQUENCE [LARGE SCALE GENOMIC DNA]</scope>
    <source>
        <strain evidence="3">ATCC 30045</strain>
    </source>
</reference>
<evidence type="ECO:0008006" key="4">
    <source>
        <dbReference type="Google" id="ProtNLM"/>
    </source>
</evidence>
<dbReference type="AlphaFoldDB" id="A0A1Y1JF12"/>
<sequence length="261" mass="30283">MKKSLIALSLCVKLLAYTLFFPCHKVETKNMNVELDGKVYTVLYERKKVKFSDLDPLNIMFHSNHVKHSGNSLIRYLIKMTSKKLNKMIYVVKRVDITYDKPLTYDDEYKIIGGITSYGKTSLKVILFGTSSASKNGNTNMDVKNILRNGAFAYEDKLSSKHNSEVIEKRKQNKKITKVEKDIFSYLDKRKENNEDIIIKLSRDEIKDIASQKKCQTYFTIHYTLVQINEDGAKLPIKEKYKNLFPPIENEKLKQLVSVFC</sequence>
<accession>A0A1Y1JF12</accession>
<comment type="caution">
    <text evidence="2">The sequence shown here is derived from an EMBL/GenBank/DDBJ whole genome shotgun (WGS) entry which is preliminary data.</text>
</comment>
<dbReference type="OMA" id="CCENVEA"/>
<dbReference type="InterPro" id="IPR029069">
    <property type="entry name" value="HotDog_dom_sf"/>
</dbReference>
<organism evidence="2 3">
    <name type="scientific">Plasmodium gonderi</name>
    <dbReference type="NCBI Taxonomy" id="77519"/>
    <lineage>
        <taxon>Eukaryota</taxon>
        <taxon>Sar</taxon>
        <taxon>Alveolata</taxon>
        <taxon>Apicomplexa</taxon>
        <taxon>Aconoidasida</taxon>
        <taxon>Haemosporida</taxon>
        <taxon>Plasmodiidae</taxon>
        <taxon>Plasmodium</taxon>
        <taxon>Plasmodium (Plasmodium)</taxon>
    </lineage>
</organism>
<dbReference type="SUPFAM" id="SSF54637">
    <property type="entry name" value="Thioesterase/thiol ester dehydrase-isomerase"/>
    <property type="match status" value="1"/>
</dbReference>
<gene>
    <name evidence="2" type="ORF">PGO_093210</name>
</gene>
<dbReference type="RefSeq" id="XP_028543710.1">
    <property type="nucleotide sequence ID" value="XM_028687909.1"/>
</dbReference>
<evidence type="ECO:0000256" key="1">
    <source>
        <dbReference type="SAM" id="SignalP"/>
    </source>
</evidence>
<dbReference type="EMBL" id="BDQF01000010">
    <property type="protein sequence ID" value="GAW81121.1"/>
    <property type="molecule type" value="Genomic_DNA"/>
</dbReference>
<name>A0A1Y1JF12_PLAGO</name>
<dbReference type="GeneID" id="39747839"/>
<keyword evidence="3" id="KW-1185">Reference proteome</keyword>
<dbReference type="Proteomes" id="UP000195521">
    <property type="component" value="Unassembled WGS sequence"/>
</dbReference>
<feature type="chain" id="PRO_5012395076" description="Fam-a protein" evidence="1">
    <location>
        <begin position="17"/>
        <end position="261"/>
    </location>
</feature>
<dbReference type="Gene3D" id="3.10.129.10">
    <property type="entry name" value="Hotdog Thioesterase"/>
    <property type="match status" value="1"/>
</dbReference>
<keyword evidence="1" id="KW-0732">Signal</keyword>